<dbReference type="Proteomes" id="UP001187343">
    <property type="component" value="Unassembled WGS sequence"/>
</dbReference>
<evidence type="ECO:0000313" key="1">
    <source>
        <dbReference type="EMBL" id="KAK2907401.1"/>
    </source>
</evidence>
<proteinExistence type="predicted"/>
<gene>
    <name evidence="1" type="ORF">Q8A67_006386</name>
</gene>
<accession>A0AA88Q1Y9</accession>
<dbReference type="AlphaFoldDB" id="A0AA88Q1Y9"/>
<dbReference type="EMBL" id="JAUYZG010000005">
    <property type="protein sequence ID" value="KAK2907401.1"/>
    <property type="molecule type" value="Genomic_DNA"/>
</dbReference>
<comment type="caution">
    <text evidence="1">The sequence shown here is derived from an EMBL/GenBank/DDBJ whole genome shotgun (WGS) entry which is preliminary data.</text>
</comment>
<evidence type="ECO:0000313" key="2">
    <source>
        <dbReference type="Proteomes" id="UP001187343"/>
    </source>
</evidence>
<keyword evidence="2" id="KW-1185">Reference proteome</keyword>
<protein>
    <submittedName>
        <fullName evidence="1">Uncharacterized protein</fullName>
    </submittedName>
</protein>
<sequence length="93" mass="11048">MNDPLNYQDKPPDEPFVIGTLQQDNIPEPIETLLEREFSRWESVIIDGVRESLQDIKSSFELSQSEKRQKSMDAVERWLQNYNHYVQHTIDKI</sequence>
<name>A0AA88Q1Y9_9TELE</name>
<reference evidence="1" key="1">
    <citation type="submission" date="2023-08" db="EMBL/GenBank/DDBJ databases">
        <title>Chromosome-level Genome Assembly of mud carp (Cirrhinus molitorella).</title>
        <authorList>
            <person name="Liu H."/>
        </authorList>
    </citation>
    <scope>NUCLEOTIDE SEQUENCE</scope>
    <source>
        <strain evidence="1">Prfri</strain>
        <tissue evidence="1">Muscle</tissue>
    </source>
</reference>
<organism evidence="1 2">
    <name type="scientific">Cirrhinus molitorella</name>
    <name type="common">mud carp</name>
    <dbReference type="NCBI Taxonomy" id="172907"/>
    <lineage>
        <taxon>Eukaryota</taxon>
        <taxon>Metazoa</taxon>
        <taxon>Chordata</taxon>
        <taxon>Craniata</taxon>
        <taxon>Vertebrata</taxon>
        <taxon>Euteleostomi</taxon>
        <taxon>Actinopterygii</taxon>
        <taxon>Neopterygii</taxon>
        <taxon>Teleostei</taxon>
        <taxon>Ostariophysi</taxon>
        <taxon>Cypriniformes</taxon>
        <taxon>Cyprinidae</taxon>
        <taxon>Labeoninae</taxon>
        <taxon>Labeonini</taxon>
        <taxon>Cirrhinus</taxon>
    </lineage>
</organism>